<keyword evidence="3 5" id="KW-0687">Ribonucleoprotein</keyword>
<dbReference type="SUPFAM" id="SSF52313">
    <property type="entry name" value="Ribosomal protein S2"/>
    <property type="match status" value="1"/>
</dbReference>
<dbReference type="Gene3D" id="3.40.50.10490">
    <property type="entry name" value="Glucose-6-phosphate isomerase like protein, domain 1"/>
    <property type="match status" value="1"/>
</dbReference>
<accession>A0A7S8EAJ6</accession>
<dbReference type="HAMAP" id="MF_00291_B">
    <property type="entry name" value="Ribosomal_uS2_B"/>
    <property type="match status" value="1"/>
</dbReference>
<dbReference type="RefSeq" id="WP_195171492.1">
    <property type="nucleotide sequence ID" value="NZ_CP062983.1"/>
</dbReference>
<evidence type="ECO:0000256" key="5">
    <source>
        <dbReference type="HAMAP-Rule" id="MF_00291"/>
    </source>
</evidence>
<feature type="region of interest" description="Disordered" evidence="6">
    <location>
        <begin position="230"/>
        <end position="251"/>
    </location>
</feature>
<evidence type="ECO:0000256" key="1">
    <source>
        <dbReference type="ARBA" id="ARBA00006242"/>
    </source>
</evidence>
<dbReference type="InterPro" id="IPR005706">
    <property type="entry name" value="Ribosomal_uS2_bac/mit/plastid"/>
</dbReference>
<evidence type="ECO:0000256" key="6">
    <source>
        <dbReference type="SAM" id="MobiDB-lite"/>
    </source>
</evidence>
<dbReference type="PANTHER" id="PTHR12534:SF0">
    <property type="entry name" value="SMALL RIBOSOMAL SUBUNIT PROTEIN US2M"/>
    <property type="match status" value="1"/>
</dbReference>
<dbReference type="PANTHER" id="PTHR12534">
    <property type="entry name" value="30S RIBOSOMAL PROTEIN S2 PROKARYOTIC AND ORGANELLAR"/>
    <property type="match status" value="1"/>
</dbReference>
<dbReference type="KEGG" id="pmet:G4Y79_03315"/>
<evidence type="ECO:0000313" key="7">
    <source>
        <dbReference type="EMBL" id="QPC83425.1"/>
    </source>
</evidence>
<organism evidence="7 8">
    <name type="scientific">Phototrophicus methaneseepsis</name>
    <dbReference type="NCBI Taxonomy" id="2710758"/>
    <lineage>
        <taxon>Bacteria</taxon>
        <taxon>Bacillati</taxon>
        <taxon>Chloroflexota</taxon>
        <taxon>Candidatus Thermofontia</taxon>
        <taxon>Phototrophicales</taxon>
        <taxon>Phototrophicaceae</taxon>
        <taxon>Phototrophicus</taxon>
    </lineage>
</organism>
<evidence type="ECO:0000256" key="4">
    <source>
        <dbReference type="ARBA" id="ARBA00035256"/>
    </source>
</evidence>
<feature type="compositionally biased region" description="Basic residues" evidence="6">
    <location>
        <begin position="281"/>
        <end position="291"/>
    </location>
</feature>
<dbReference type="GO" id="GO:0006412">
    <property type="term" value="P:translation"/>
    <property type="evidence" value="ECO:0007669"/>
    <property type="project" value="UniProtKB-UniRule"/>
</dbReference>
<dbReference type="Pfam" id="PF00318">
    <property type="entry name" value="Ribosomal_S2"/>
    <property type="match status" value="1"/>
</dbReference>
<dbReference type="AlphaFoldDB" id="A0A7S8EAJ6"/>
<evidence type="ECO:0000256" key="3">
    <source>
        <dbReference type="ARBA" id="ARBA00023274"/>
    </source>
</evidence>
<proteinExistence type="inferred from homology"/>
<dbReference type="Proteomes" id="UP000594468">
    <property type="component" value="Chromosome"/>
</dbReference>
<feature type="region of interest" description="Disordered" evidence="6">
    <location>
        <begin position="264"/>
        <end position="298"/>
    </location>
</feature>
<reference evidence="7 8" key="1">
    <citation type="submission" date="2020-02" db="EMBL/GenBank/DDBJ databases">
        <authorList>
            <person name="Zheng R.K."/>
            <person name="Sun C.M."/>
        </authorList>
    </citation>
    <scope>NUCLEOTIDE SEQUENCE [LARGE SCALE GENOMIC DNA]</scope>
    <source>
        <strain evidence="8">rifampicinis</strain>
    </source>
</reference>
<dbReference type="PRINTS" id="PR00395">
    <property type="entry name" value="RIBOSOMALS2"/>
</dbReference>
<dbReference type="CDD" id="cd01425">
    <property type="entry name" value="RPS2"/>
    <property type="match status" value="1"/>
</dbReference>
<dbReference type="PROSITE" id="PS00962">
    <property type="entry name" value="RIBOSOMAL_S2_1"/>
    <property type="match status" value="1"/>
</dbReference>
<keyword evidence="8" id="KW-1185">Reference proteome</keyword>
<dbReference type="GO" id="GO:0003735">
    <property type="term" value="F:structural constituent of ribosome"/>
    <property type="evidence" value="ECO:0007669"/>
    <property type="project" value="InterPro"/>
</dbReference>
<dbReference type="Gene3D" id="1.10.287.610">
    <property type="entry name" value="Helix hairpin bin"/>
    <property type="match status" value="1"/>
</dbReference>
<keyword evidence="2 5" id="KW-0689">Ribosomal protein</keyword>
<dbReference type="InterPro" id="IPR018130">
    <property type="entry name" value="Ribosomal_uS2_CS"/>
</dbReference>
<feature type="compositionally biased region" description="Acidic residues" evidence="6">
    <location>
        <begin position="234"/>
        <end position="251"/>
    </location>
</feature>
<protein>
    <recommendedName>
        <fullName evidence="4 5">Small ribosomal subunit protein uS2</fullName>
    </recommendedName>
</protein>
<dbReference type="EMBL" id="CP062983">
    <property type="protein sequence ID" value="QPC83425.1"/>
    <property type="molecule type" value="Genomic_DNA"/>
</dbReference>
<evidence type="ECO:0000313" key="8">
    <source>
        <dbReference type="Proteomes" id="UP000594468"/>
    </source>
</evidence>
<dbReference type="InterPro" id="IPR001865">
    <property type="entry name" value="Ribosomal_uS2"/>
</dbReference>
<gene>
    <name evidence="5 7" type="primary">rpsB</name>
    <name evidence="7" type="ORF">G4Y79_03315</name>
</gene>
<evidence type="ECO:0000256" key="2">
    <source>
        <dbReference type="ARBA" id="ARBA00022980"/>
    </source>
</evidence>
<name>A0A7S8EAJ6_9CHLR</name>
<comment type="similarity">
    <text evidence="1 5">Belongs to the universal ribosomal protein uS2 family.</text>
</comment>
<dbReference type="InterPro" id="IPR023591">
    <property type="entry name" value="Ribosomal_uS2_flav_dom_sf"/>
</dbReference>
<dbReference type="NCBIfam" id="TIGR01011">
    <property type="entry name" value="rpsB_bact"/>
    <property type="match status" value="1"/>
</dbReference>
<dbReference type="GO" id="GO:0022627">
    <property type="term" value="C:cytosolic small ribosomal subunit"/>
    <property type="evidence" value="ECO:0007669"/>
    <property type="project" value="TreeGrafter"/>
</dbReference>
<sequence length="298" mass="33909">MPSPVKMRDLLETGVHFGHRTTKWNPKMDEFIFTARNGIHIIDLTQTLRNLNVYYDMVRDIVSDGGTVLFVGTKRQAQEIVAIEAKRCNMPYVNTRWLGGTMTNWRTVRASLDTMKKLEKDREAGKFDRLTKKESLLRERKIQKLELRLGGLRDMKKLPDLVIVVDTEREDTAVKEANTLDIPVLGIVDTNANPDVIDYIVPANDDAMRSIRLLVKTFADAVIEGRAIRKGGDTEEDEGLEQDIVDYDDDVSDEELLGASTLKKLRQQMTDDDEEEEQPAKGKRGGGNRRRTSTEDEE</sequence>